<evidence type="ECO:0000259" key="2">
    <source>
        <dbReference type="SMART" id="SM00899"/>
    </source>
</evidence>
<name>A0A939D8U6_CLOAM</name>
<keyword evidence="1" id="KW-0408">Iron</keyword>
<dbReference type="InterPro" id="IPR008988">
    <property type="entry name" value="Transcriptional_repressor_C"/>
</dbReference>
<evidence type="ECO:0000313" key="3">
    <source>
        <dbReference type="EMBL" id="MBN7773250.1"/>
    </source>
</evidence>
<dbReference type="EMBL" id="JAFJZZ010000002">
    <property type="protein sequence ID" value="MBN7773250.1"/>
    <property type="molecule type" value="Genomic_DNA"/>
</dbReference>
<dbReference type="Proteomes" id="UP000664545">
    <property type="component" value="Unassembled WGS sequence"/>
</dbReference>
<dbReference type="SMART" id="SM00899">
    <property type="entry name" value="FeoA"/>
    <property type="match status" value="1"/>
</dbReference>
<sequence>MMLLSLSPVGEVNQIKAIWAEDNIRARLEEVGISVDCEVSVVLKTFKEEALIVNVNGKRIGIGEELARKIVV</sequence>
<evidence type="ECO:0000256" key="1">
    <source>
        <dbReference type="ARBA" id="ARBA00023004"/>
    </source>
</evidence>
<protein>
    <submittedName>
        <fullName evidence="3">Ferrous iron transport protein A</fullName>
    </submittedName>
</protein>
<organism evidence="3 4">
    <name type="scientific">Clostridium aminobutyricum</name>
    <dbReference type="NCBI Taxonomy" id="33953"/>
    <lineage>
        <taxon>Bacteria</taxon>
        <taxon>Bacillati</taxon>
        <taxon>Bacillota</taxon>
        <taxon>Clostridia</taxon>
        <taxon>Eubacteriales</taxon>
        <taxon>Clostridiaceae</taxon>
        <taxon>Clostridium</taxon>
    </lineage>
</organism>
<dbReference type="AlphaFoldDB" id="A0A939D8U6"/>
<proteinExistence type="predicted"/>
<feature type="domain" description="Ferrous iron transporter FeoA-like" evidence="2">
    <location>
        <begin position="2"/>
        <end position="72"/>
    </location>
</feature>
<gene>
    <name evidence="3" type="ORF">JYB65_07740</name>
</gene>
<evidence type="ECO:0000313" key="4">
    <source>
        <dbReference type="Proteomes" id="UP000664545"/>
    </source>
</evidence>
<dbReference type="InterPro" id="IPR038157">
    <property type="entry name" value="FeoA_core_dom"/>
</dbReference>
<dbReference type="SUPFAM" id="SSF50037">
    <property type="entry name" value="C-terminal domain of transcriptional repressors"/>
    <property type="match status" value="1"/>
</dbReference>
<comment type="caution">
    <text evidence="3">The sequence shown here is derived from an EMBL/GenBank/DDBJ whole genome shotgun (WGS) entry which is preliminary data.</text>
</comment>
<dbReference type="GO" id="GO:0046914">
    <property type="term" value="F:transition metal ion binding"/>
    <property type="evidence" value="ECO:0007669"/>
    <property type="project" value="InterPro"/>
</dbReference>
<reference evidence="3" key="1">
    <citation type="submission" date="2021-02" db="EMBL/GenBank/DDBJ databases">
        <title>Abyssanaerobacter marinus gen.nov., sp., nov, anaerobic bacterium isolated from the Onnuri vent field of Indian Ocean and suggestion of Mogibacteriaceae fam. nov., and proposal of reclassification of ambiguous this family's genus member.</title>
        <authorList>
            <person name="Kim Y.J."/>
            <person name="Yang J.-A."/>
        </authorList>
    </citation>
    <scope>NUCLEOTIDE SEQUENCE</scope>
    <source>
        <strain evidence="3">DSM 2634</strain>
    </source>
</reference>
<dbReference type="Pfam" id="PF04023">
    <property type="entry name" value="FeoA"/>
    <property type="match status" value="1"/>
</dbReference>
<dbReference type="Gene3D" id="2.30.30.90">
    <property type="match status" value="1"/>
</dbReference>
<accession>A0A939D8U6</accession>
<dbReference type="InterPro" id="IPR007167">
    <property type="entry name" value="Fe-transptr_FeoA-like"/>
</dbReference>
<keyword evidence="4" id="KW-1185">Reference proteome</keyword>